<protein>
    <submittedName>
        <fullName evidence="2">Stage II sporulation protein P</fullName>
    </submittedName>
</protein>
<keyword evidence="1" id="KW-1133">Transmembrane helix</keyword>
<accession>A0ABT4CV64</accession>
<keyword evidence="3" id="KW-1185">Reference proteome</keyword>
<organism evidence="2 3">
    <name type="scientific">Clostridium ganghwense</name>
    <dbReference type="NCBI Taxonomy" id="312089"/>
    <lineage>
        <taxon>Bacteria</taxon>
        <taxon>Bacillati</taxon>
        <taxon>Bacillota</taxon>
        <taxon>Clostridia</taxon>
        <taxon>Eubacteriales</taxon>
        <taxon>Clostridiaceae</taxon>
        <taxon>Clostridium</taxon>
    </lineage>
</organism>
<keyword evidence="1" id="KW-0812">Transmembrane</keyword>
<name>A0ABT4CV64_9CLOT</name>
<feature type="transmembrane region" description="Helical" evidence="1">
    <location>
        <begin position="13"/>
        <end position="33"/>
    </location>
</feature>
<dbReference type="RefSeq" id="WP_268050734.1">
    <property type="nucleotide sequence ID" value="NZ_JAPQES010000005.1"/>
</dbReference>
<dbReference type="Proteomes" id="UP001079657">
    <property type="component" value="Unassembled WGS sequence"/>
</dbReference>
<comment type="caution">
    <text evidence="2">The sequence shown here is derived from an EMBL/GenBank/DDBJ whole genome shotgun (WGS) entry which is preliminary data.</text>
</comment>
<evidence type="ECO:0000313" key="2">
    <source>
        <dbReference type="EMBL" id="MCY6371834.1"/>
    </source>
</evidence>
<reference evidence="2" key="1">
    <citation type="submission" date="2022-12" db="EMBL/GenBank/DDBJ databases">
        <authorList>
            <person name="Wang J."/>
        </authorList>
    </citation>
    <scope>NUCLEOTIDE SEQUENCE</scope>
    <source>
        <strain evidence="2">HY-42-06</strain>
    </source>
</reference>
<gene>
    <name evidence="2" type="ORF">OXH55_14405</name>
</gene>
<dbReference type="EMBL" id="JAPQES010000005">
    <property type="protein sequence ID" value="MCY6371834.1"/>
    <property type="molecule type" value="Genomic_DNA"/>
</dbReference>
<dbReference type="InterPro" id="IPR010897">
    <property type="entry name" value="Spore_II_P"/>
</dbReference>
<proteinExistence type="predicted"/>
<evidence type="ECO:0000313" key="3">
    <source>
        <dbReference type="Proteomes" id="UP001079657"/>
    </source>
</evidence>
<evidence type="ECO:0000256" key="1">
    <source>
        <dbReference type="SAM" id="Phobius"/>
    </source>
</evidence>
<sequence length="367" mass="41843">MNSKKSGMEREKFTLLVSILIFLISILLALVLFGQVKKVMMKSTGREISFYCSILDYSAPILCNNLSEKEEREMNELVRNNILNLIGIGNEKSLSIVGKEISYLKTDENYQVALNSKSKNGTLKRDPEHIFDKFTLAEDQVFEEKNQVGNNTNIKTTVYNPKLKKELSSKPEILIYHTHTCESYKPNGINTMDKTQNVCAVGEELKKELEEKYGISVVHDTTVHDAAAYAKSYDRSGVTLDKYMKKYGDFKLIIDLHRDSVENKKAVTANINNENVARFMFVMARKNPHFNKNMQIVNKMINISNKLYPSLCKGTFYYNYGRKFFNQAVSNNAVLLEVGSHINTIDEAKASSKYLARIIAEYLNGKN</sequence>
<dbReference type="NCBIfam" id="TIGR02867">
    <property type="entry name" value="spore_II_P"/>
    <property type="match status" value="1"/>
</dbReference>
<dbReference type="Pfam" id="PF07454">
    <property type="entry name" value="SpoIIP"/>
    <property type="match status" value="1"/>
</dbReference>
<keyword evidence="1" id="KW-0472">Membrane</keyword>